<dbReference type="AlphaFoldDB" id="A0A7J8IS90"/>
<evidence type="ECO:0000313" key="2">
    <source>
        <dbReference type="Proteomes" id="UP000593571"/>
    </source>
</evidence>
<evidence type="ECO:0000313" key="1">
    <source>
        <dbReference type="EMBL" id="KAF6487218.1"/>
    </source>
</evidence>
<accession>A0A7J8IS90</accession>
<reference evidence="1 2" key="1">
    <citation type="journal article" date="2020" name="Nature">
        <title>Six reference-quality genomes reveal evolution of bat adaptations.</title>
        <authorList>
            <person name="Jebb D."/>
            <person name="Huang Z."/>
            <person name="Pippel M."/>
            <person name="Hughes G.M."/>
            <person name="Lavrichenko K."/>
            <person name="Devanna P."/>
            <person name="Winkler S."/>
            <person name="Jermiin L.S."/>
            <person name="Skirmuntt E.C."/>
            <person name="Katzourakis A."/>
            <person name="Burkitt-Gray L."/>
            <person name="Ray D.A."/>
            <person name="Sullivan K.A.M."/>
            <person name="Roscito J.G."/>
            <person name="Kirilenko B.M."/>
            <person name="Davalos L.M."/>
            <person name="Corthals A.P."/>
            <person name="Power M.L."/>
            <person name="Jones G."/>
            <person name="Ransome R.D."/>
            <person name="Dechmann D.K.N."/>
            <person name="Locatelli A.G."/>
            <person name="Puechmaille S.J."/>
            <person name="Fedrigo O."/>
            <person name="Jarvis E.D."/>
            <person name="Hiller M."/>
            <person name="Vernes S.C."/>
            <person name="Myers E.W."/>
            <person name="Teeling E.C."/>
        </authorList>
    </citation>
    <scope>NUCLEOTIDE SEQUENCE [LARGE SCALE GENOMIC DNA]</scope>
    <source>
        <strain evidence="1">MRouAeg1</strain>
        <tissue evidence="1">Muscle</tissue>
    </source>
</reference>
<proteinExistence type="predicted"/>
<organism evidence="1 2">
    <name type="scientific">Rousettus aegyptiacus</name>
    <name type="common">Egyptian fruit bat</name>
    <name type="synonym">Pteropus aegyptiacus</name>
    <dbReference type="NCBI Taxonomy" id="9407"/>
    <lineage>
        <taxon>Eukaryota</taxon>
        <taxon>Metazoa</taxon>
        <taxon>Chordata</taxon>
        <taxon>Craniata</taxon>
        <taxon>Vertebrata</taxon>
        <taxon>Euteleostomi</taxon>
        <taxon>Mammalia</taxon>
        <taxon>Eutheria</taxon>
        <taxon>Laurasiatheria</taxon>
        <taxon>Chiroptera</taxon>
        <taxon>Yinpterochiroptera</taxon>
        <taxon>Pteropodoidea</taxon>
        <taxon>Pteropodidae</taxon>
        <taxon>Rousettinae</taxon>
        <taxon>Rousettus</taxon>
    </lineage>
</organism>
<comment type="caution">
    <text evidence="1">The sequence shown here is derived from an EMBL/GenBank/DDBJ whole genome shotgun (WGS) entry which is preliminary data.</text>
</comment>
<dbReference type="Proteomes" id="UP000593571">
    <property type="component" value="Unassembled WGS sequence"/>
</dbReference>
<gene>
    <name evidence="1" type="ORF">HJG63_017330</name>
</gene>
<protein>
    <submittedName>
        <fullName evidence="1">SECIS binding protein 2</fullName>
    </submittedName>
</protein>
<dbReference type="EMBL" id="JACASE010000003">
    <property type="protein sequence ID" value="KAF6487218.1"/>
    <property type="molecule type" value="Genomic_DNA"/>
</dbReference>
<sequence length="59" mass="6674">MCARSWRESLVPRLLLSCLRRAPAALQKTAPQLPLKQKSHTTLKSGENIWKCTVSVPWS</sequence>
<keyword evidence="2" id="KW-1185">Reference proteome</keyword>
<name>A0A7J8IS90_ROUAE</name>